<dbReference type="InterPro" id="IPR052538">
    <property type="entry name" value="Flavonoid_dioxygenase-like"/>
</dbReference>
<dbReference type="Proteomes" id="UP000196475">
    <property type="component" value="Unassembled WGS sequence"/>
</dbReference>
<dbReference type="PANTHER" id="PTHR43346:SF1">
    <property type="entry name" value="QUERCETIN 2,3-DIOXYGENASE-RELATED"/>
    <property type="match status" value="1"/>
</dbReference>
<comment type="caution">
    <text evidence="2">The sequence shown here is derived from an EMBL/GenBank/DDBJ whole genome shotgun (WGS) entry which is preliminary data.</text>
</comment>
<gene>
    <name evidence="2" type="ORF">BAA01_00560</name>
</gene>
<organism evidence="2 3">
    <name type="scientific">Bacillus thermozeamaize</name>
    <dbReference type="NCBI Taxonomy" id="230954"/>
    <lineage>
        <taxon>Bacteria</taxon>
        <taxon>Bacillati</taxon>
        <taxon>Bacillota</taxon>
        <taxon>Bacilli</taxon>
        <taxon>Bacillales</taxon>
        <taxon>Bacillaceae</taxon>
        <taxon>Bacillus</taxon>
    </lineage>
</organism>
<protein>
    <submittedName>
        <fullName evidence="2">Cupin</fullName>
    </submittedName>
</protein>
<dbReference type="Pfam" id="PF07883">
    <property type="entry name" value="Cupin_2"/>
    <property type="match status" value="1"/>
</dbReference>
<reference evidence="3" key="1">
    <citation type="submission" date="2016-06" db="EMBL/GenBank/DDBJ databases">
        <authorList>
            <person name="Nascimento L."/>
            <person name="Pereira R.V."/>
            <person name="Martins L.F."/>
            <person name="Quaggio R.B."/>
            <person name="Silva A.M."/>
            <person name="Setubal J.C."/>
        </authorList>
    </citation>
    <scope>NUCLEOTIDE SEQUENCE [LARGE SCALE GENOMIC DNA]</scope>
</reference>
<dbReference type="InterPro" id="IPR014710">
    <property type="entry name" value="RmlC-like_jellyroll"/>
</dbReference>
<sequence length="185" mass="21468">MNSYYSYSYDRMQWRYPMPAYWPPQQDWRYWQPYAGGIIQYTRNDENPLVELKDYGGQPFVVNIEQAAKRNPNYRTAIWTGKHLQVTLMSIDVGGDIGLEVHPDVDQFIRIEQGQGLVQMGGRKDRLEFERNVSEDDAIMIPAGTWHNVTNTGHVPLKLYSIYAPPEHPFGTVHRTKAEAMAAYR</sequence>
<evidence type="ECO:0000313" key="2">
    <source>
        <dbReference type="EMBL" id="OUM86352.1"/>
    </source>
</evidence>
<dbReference type="Gene3D" id="2.60.120.10">
    <property type="entry name" value="Jelly Rolls"/>
    <property type="match status" value="1"/>
</dbReference>
<name>A0A1Y3PG91_9BACI</name>
<dbReference type="InterPro" id="IPR011051">
    <property type="entry name" value="RmlC_Cupin_sf"/>
</dbReference>
<dbReference type="SUPFAM" id="SSF51182">
    <property type="entry name" value="RmlC-like cupins"/>
    <property type="match status" value="1"/>
</dbReference>
<accession>A0A1Y3PG91</accession>
<evidence type="ECO:0000259" key="1">
    <source>
        <dbReference type="Pfam" id="PF07883"/>
    </source>
</evidence>
<dbReference type="InterPro" id="IPR013096">
    <property type="entry name" value="Cupin_2"/>
</dbReference>
<evidence type="ECO:0000313" key="3">
    <source>
        <dbReference type="Proteomes" id="UP000196475"/>
    </source>
</evidence>
<dbReference type="CDD" id="cd02223">
    <property type="entry name" value="cupin_Bh2720-like"/>
    <property type="match status" value="1"/>
</dbReference>
<dbReference type="AlphaFoldDB" id="A0A1Y3PG91"/>
<dbReference type="PANTHER" id="PTHR43346">
    <property type="entry name" value="LIGAND BINDING DOMAIN PROTEIN, PUTATIVE (AFU_ORTHOLOGUE AFUA_6G14370)-RELATED"/>
    <property type="match status" value="1"/>
</dbReference>
<proteinExistence type="predicted"/>
<feature type="domain" description="Cupin type-2" evidence="1">
    <location>
        <begin position="88"/>
        <end position="163"/>
    </location>
</feature>
<dbReference type="EMBL" id="LZRT01000091">
    <property type="protein sequence ID" value="OUM86352.1"/>
    <property type="molecule type" value="Genomic_DNA"/>
</dbReference>